<dbReference type="EMBL" id="SJPT01000004">
    <property type="protein sequence ID" value="TWU23327.1"/>
    <property type="molecule type" value="Genomic_DNA"/>
</dbReference>
<protein>
    <submittedName>
        <fullName evidence="1">Uncharacterized protein</fullName>
    </submittedName>
</protein>
<organism evidence="1 2">
    <name type="scientific">Novipirellula galeiformis</name>
    <dbReference type="NCBI Taxonomy" id="2528004"/>
    <lineage>
        <taxon>Bacteria</taxon>
        <taxon>Pseudomonadati</taxon>
        <taxon>Planctomycetota</taxon>
        <taxon>Planctomycetia</taxon>
        <taxon>Pirellulales</taxon>
        <taxon>Pirellulaceae</taxon>
        <taxon>Novipirellula</taxon>
    </lineage>
</organism>
<accession>A0A5C6CI05</accession>
<reference evidence="1 2" key="1">
    <citation type="submission" date="2019-02" db="EMBL/GenBank/DDBJ databases">
        <title>Deep-cultivation of Planctomycetes and their phenomic and genomic characterization uncovers novel biology.</title>
        <authorList>
            <person name="Wiegand S."/>
            <person name="Jogler M."/>
            <person name="Boedeker C."/>
            <person name="Pinto D."/>
            <person name="Vollmers J."/>
            <person name="Rivas-Marin E."/>
            <person name="Kohn T."/>
            <person name="Peeters S.H."/>
            <person name="Heuer A."/>
            <person name="Rast P."/>
            <person name="Oberbeckmann S."/>
            <person name="Bunk B."/>
            <person name="Jeske O."/>
            <person name="Meyerdierks A."/>
            <person name="Storesund J.E."/>
            <person name="Kallscheuer N."/>
            <person name="Luecker S."/>
            <person name="Lage O.M."/>
            <person name="Pohl T."/>
            <person name="Merkel B.J."/>
            <person name="Hornburger P."/>
            <person name="Mueller R.-W."/>
            <person name="Bruemmer F."/>
            <person name="Labrenz M."/>
            <person name="Spormann A.M."/>
            <person name="Op Den Camp H."/>
            <person name="Overmann J."/>
            <person name="Amann R."/>
            <person name="Jetten M.S.M."/>
            <person name="Mascher T."/>
            <person name="Medema M.H."/>
            <person name="Devos D.P."/>
            <person name="Kaster A.-K."/>
            <person name="Ovreas L."/>
            <person name="Rohde M."/>
            <person name="Galperin M.Y."/>
            <person name="Jogler C."/>
        </authorList>
    </citation>
    <scope>NUCLEOTIDE SEQUENCE [LARGE SCALE GENOMIC DNA]</scope>
    <source>
        <strain evidence="1 2">Pla52o</strain>
    </source>
</reference>
<proteinExistence type="predicted"/>
<evidence type="ECO:0000313" key="1">
    <source>
        <dbReference type="EMBL" id="TWU23327.1"/>
    </source>
</evidence>
<name>A0A5C6CI05_9BACT</name>
<sequence length="54" mass="5976">MLSGIFWVLPEPRTDVTMSQLNTRPFVVSLQMFATVRVFGGIGNSDDASRAFLV</sequence>
<gene>
    <name evidence="1" type="ORF">Pla52o_28630</name>
</gene>
<dbReference type="AlphaFoldDB" id="A0A5C6CI05"/>
<comment type="caution">
    <text evidence="1">The sequence shown here is derived from an EMBL/GenBank/DDBJ whole genome shotgun (WGS) entry which is preliminary data.</text>
</comment>
<keyword evidence="2" id="KW-1185">Reference proteome</keyword>
<evidence type="ECO:0000313" key="2">
    <source>
        <dbReference type="Proteomes" id="UP000316304"/>
    </source>
</evidence>
<dbReference type="Proteomes" id="UP000316304">
    <property type="component" value="Unassembled WGS sequence"/>
</dbReference>